<keyword evidence="2" id="KW-1185">Reference proteome</keyword>
<dbReference type="EMBL" id="LUGH01000233">
    <property type="protein sequence ID" value="OBZ87285.1"/>
    <property type="molecule type" value="Genomic_DNA"/>
</dbReference>
<reference evidence="1 2" key="1">
    <citation type="submission" date="2016-03" db="EMBL/GenBank/DDBJ databases">
        <title>Choanephora cucurbitarum.</title>
        <authorList>
            <person name="Min B."/>
            <person name="Park H."/>
            <person name="Park J.-H."/>
            <person name="Shin H.-D."/>
            <person name="Choi I.-G."/>
        </authorList>
    </citation>
    <scope>NUCLEOTIDE SEQUENCE [LARGE SCALE GENOMIC DNA]</scope>
    <source>
        <strain evidence="1 2">KUS-F28377</strain>
    </source>
</reference>
<evidence type="ECO:0000313" key="1">
    <source>
        <dbReference type="EMBL" id="OBZ87285.1"/>
    </source>
</evidence>
<evidence type="ECO:0000313" key="2">
    <source>
        <dbReference type="Proteomes" id="UP000093000"/>
    </source>
</evidence>
<protein>
    <submittedName>
        <fullName evidence="1">Uncharacterized protein</fullName>
    </submittedName>
</protein>
<comment type="caution">
    <text evidence="1">The sequence shown here is derived from an EMBL/GenBank/DDBJ whole genome shotgun (WGS) entry which is preliminary data.</text>
</comment>
<gene>
    <name evidence="1" type="ORF">A0J61_04661</name>
</gene>
<organism evidence="1 2">
    <name type="scientific">Choanephora cucurbitarum</name>
    <dbReference type="NCBI Taxonomy" id="101091"/>
    <lineage>
        <taxon>Eukaryota</taxon>
        <taxon>Fungi</taxon>
        <taxon>Fungi incertae sedis</taxon>
        <taxon>Mucoromycota</taxon>
        <taxon>Mucoromycotina</taxon>
        <taxon>Mucoromycetes</taxon>
        <taxon>Mucorales</taxon>
        <taxon>Mucorineae</taxon>
        <taxon>Choanephoraceae</taxon>
        <taxon>Choanephoroideae</taxon>
        <taxon>Choanephora</taxon>
    </lineage>
</organism>
<name>A0A1C7NDX0_9FUNG</name>
<accession>A0A1C7NDX0</accession>
<sequence>MHKEFPYHQRLTIHLEGEASVYFDENEDVRDVLRRAEQQDTTLTSWFKTDQVDPDARSILYPPNFP</sequence>
<proteinExistence type="predicted"/>
<dbReference type="AlphaFoldDB" id="A0A1C7NDX0"/>
<dbReference type="Proteomes" id="UP000093000">
    <property type="component" value="Unassembled WGS sequence"/>
</dbReference>
<dbReference type="InParanoid" id="A0A1C7NDX0"/>